<name>A0A9P9J974_9HYPO</name>
<reference evidence="2" key="1">
    <citation type="journal article" date="2021" name="Nat. Commun.">
        <title>Genetic determinants of endophytism in the Arabidopsis root mycobiome.</title>
        <authorList>
            <person name="Mesny F."/>
            <person name="Miyauchi S."/>
            <person name="Thiergart T."/>
            <person name="Pickel B."/>
            <person name="Atanasova L."/>
            <person name="Karlsson M."/>
            <person name="Huettel B."/>
            <person name="Barry K.W."/>
            <person name="Haridas S."/>
            <person name="Chen C."/>
            <person name="Bauer D."/>
            <person name="Andreopoulos W."/>
            <person name="Pangilinan J."/>
            <person name="LaButti K."/>
            <person name="Riley R."/>
            <person name="Lipzen A."/>
            <person name="Clum A."/>
            <person name="Drula E."/>
            <person name="Henrissat B."/>
            <person name="Kohler A."/>
            <person name="Grigoriev I.V."/>
            <person name="Martin F.M."/>
            <person name="Hacquard S."/>
        </authorList>
    </citation>
    <scope>NUCLEOTIDE SEQUENCE</scope>
    <source>
        <strain evidence="2">MPI-CAGE-AT-0021</strain>
    </source>
</reference>
<keyword evidence="3" id="KW-1185">Reference proteome</keyword>
<organism evidence="2 3">
    <name type="scientific">Dactylonectria estremocensis</name>
    <dbReference type="NCBI Taxonomy" id="1079267"/>
    <lineage>
        <taxon>Eukaryota</taxon>
        <taxon>Fungi</taxon>
        <taxon>Dikarya</taxon>
        <taxon>Ascomycota</taxon>
        <taxon>Pezizomycotina</taxon>
        <taxon>Sordariomycetes</taxon>
        <taxon>Hypocreomycetidae</taxon>
        <taxon>Hypocreales</taxon>
        <taxon>Nectriaceae</taxon>
        <taxon>Dactylonectria</taxon>
    </lineage>
</organism>
<feature type="region of interest" description="Disordered" evidence="1">
    <location>
        <begin position="202"/>
        <end position="237"/>
    </location>
</feature>
<dbReference type="EMBL" id="JAGMUU010000006">
    <property type="protein sequence ID" value="KAH7150077.1"/>
    <property type="molecule type" value="Genomic_DNA"/>
</dbReference>
<protein>
    <submittedName>
        <fullName evidence="2">Uncharacterized protein</fullName>
    </submittedName>
</protein>
<feature type="compositionally biased region" description="Low complexity" evidence="1">
    <location>
        <begin position="217"/>
        <end position="230"/>
    </location>
</feature>
<proteinExistence type="predicted"/>
<sequence>MGEGTASRASCGRLAAGRRRPGPLERIPGLCSLPFHPSIPKGFFCCRWVCGRRGVAGGKNHQQPVFSSSLSQQSVRLQPVSDVTKSKSTQSTFREQAKADVNSAPVLPPSRNCSSPTWSFARLTPLLFSVLPLPSFLRHAQFTKCPNLSTPTYLLRKEAEIRQRLEQVVTGLTLSPQFLGRLHPDCCCSSFAASLTSSPHSFTPPLLHSSHPPPPSLSASSFSTTHSTHPGPGQHPI</sequence>
<comment type="caution">
    <text evidence="2">The sequence shown here is derived from an EMBL/GenBank/DDBJ whole genome shotgun (WGS) entry which is preliminary data.</text>
</comment>
<evidence type="ECO:0000313" key="2">
    <source>
        <dbReference type="EMBL" id="KAH7150077.1"/>
    </source>
</evidence>
<feature type="region of interest" description="Disordered" evidence="1">
    <location>
        <begin position="82"/>
        <end position="108"/>
    </location>
</feature>
<evidence type="ECO:0000256" key="1">
    <source>
        <dbReference type="SAM" id="MobiDB-lite"/>
    </source>
</evidence>
<dbReference type="AlphaFoldDB" id="A0A9P9J974"/>
<accession>A0A9P9J974</accession>
<evidence type="ECO:0000313" key="3">
    <source>
        <dbReference type="Proteomes" id="UP000717696"/>
    </source>
</evidence>
<dbReference type="Proteomes" id="UP000717696">
    <property type="component" value="Unassembled WGS sequence"/>
</dbReference>
<gene>
    <name evidence="2" type="ORF">B0J13DRAFT_282974</name>
</gene>